<dbReference type="OMA" id="TAMNASH"/>
<dbReference type="SUPFAM" id="SSF56176">
    <property type="entry name" value="FAD-binding/transporter-associated domain-like"/>
    <property type="match status" value="1"/>
</dbReference>
<keyword evidence="6" id="KW-0325">Glycoprotein</keyword>
<evidence type="ECO:0000313" key="9">
    <source>
        <dbReference type="EMBL" id="VAH26856.1"/>
    </source>
</evidence>
<dbReference type="InterPro" id="IPR006094">
    <property type="entry name" value="Oxid_FAD_bind_N"/>
</dbReference>
<sequence length="514" mass="56416">MQSSMAPSRIMALLAMLLVSRLFFCSQASSDGFLACLTASVPEQLLFTRSSPSFASVLASSVRNRRFLTQATVRPICIVTAMNASHVQAAVVCGRRHGVRLRVRSGGHDYEGLSFRSTRLETFAVIDLAGLRSVRVSLGSPREEAPSTAWVDSGATLGELYHAIGKASDRLAFPAGLCPTVGVGGHLSGGGFGMLLRKHGLAADHVVDATLVDAEGRVLDRDAMGQDVFWAIRGGGGGGSFGIVLSWQVKLVAVPPAVTAFTIPKSVEQGAVDILTKWQEVAPALPDDLFVRVLVQRQVAKFQALYLGTCDALLPVMRHRFPELGVNHKHCKEMTWLGPTPWTPPPARPRPTTSDMRSPHRAGVLYNVQYMNFWGGGGGDGAAQKRWIRDMYAFMEPHVSKNPREAYVNYRDLDLGTNVVVGNVTSYEAGKVWGEKYYKDNFRRLAMAKRQIDPDDYFRNEQSIPPLDADEQPLIMRDVAPKGYANPISSNRFDIFGCVGICLVYVRRKYRLKS</sequence>
<dbReference type="Gene3D" id="3.30.465.10">
    <property type="match status" value="2"/>
</dbReference>
<proteinExistence type="inferred from homology"/>
<dbReference type="PANTHER" id="PTHR32448">
    <property type="entry name" value="OS08G0158400 PROTEIN"/>
    <property type="match status" value="1"/>
</dbReference>
<keyword evidence="3" id="KW-0285">Flavoprotein</keyword>
<dbReference type="GO" id="GO:0071949">
    <property type="term" value="F:FAD binding"/>
    <property type="evidence" value="ECO:0007669"/>
    <property type="project" value="InterPro"/>
</dbReference>
<dbReference type="Gene3D" id="3.30.43.10">
    <property type="entry name" value="Uridine Diphospho-n-acetylenolpyruvylglucosamine Reductase, domain 2"/>
    <property type="match status" value="1"/>
</dbReference>
<gene>
    <name evidence="9" type="ORF">TRITD_2Av1G034940</name>
</gene>
<dbReference type="InterPro" id="IPR016167">
    <property type="entry name" value="FAD-bd_PCMH_sub1"/>
</dbReference>
<evidence type="ECO:0000313" key="10">
    <source>
        <dbReference type="Proteomes" id="UP000324705"/>
    </source>
</evidence>
<dbReference type="Gramene" id="TRITD2Av1G034940.2">
    <property type="protein sequence ID" value="TRITD2Av1G034940.2"/>
    <property type="gene ID" value="TRITD2Av1G034940"/>
</dbReference>
<evidence type="ECO:0000256" key="1">
    <source>
        <dbReference type="ARBA" id="ARBA00001974"/>
    </source>
</evidence>
<keyword evidence="5" id="KW-0274">FAD</keyword>
<evidence type="ECO:0000256" key="6">
    <source>
        <dbReference type="ARBA" id="ARBA00023180"/>
    </source>
</evidence>
<feature type="domain" description="FAD-binding PCMH-type" evidence="8">
    <location>
        <begin position="71"/>
        <end position="254"/>
    </location>
</feature>
<keyword evidence="4 7" id="KW-0732">Signal</keyword>
<keyword evidence="10" id="KW-1185">Reference proteome</keyword>
<dbReference type="InterPro" id="IPR016166">
    <property type="entry name" value="FAD-bd_PCMH"/>
</dbReference>
<dbReference type="Proteomes" id="UP000324705">
    <property type="component" value="Chromosome 2A"/>
</dbReference>
<feature type="chain" id="PRO_5040468697" description="FAD-binding PCMH-type domain-containing protein" evidence="7">
    <location>
        <begin position="29"/>
        <end position="514"/>
    </location>
</feature>
<evidence type="ECO:0000256" key="3">
    <source>
        <dbReference type="ARBA" id="ARBA00022630"/>
    </source>
</evidence>
<dbReference type="InterPro" id="IPR012951">
    <property type="entry name" value="BBE"/>
</dbReference>
<dbReference type="GO" id="GO:0016491">
    <property type="term" value="F:oxidoreductase activity"/>
    <property type="evidence" value="ECO:0007669"/>
    <property type="project" value="InterPro"/>
</dbReference>
<dbReference type="AlphaFoldDB" id="A0A9R1R3F4"/>
<feature type="signal peptide" evidence="7">
    <location>
        <begin position="1"/>
        <end position="28"/>
    </location>
</feature>
<evidence type="ECO:0000259" key="8">
    <source>
        <dbReference type="PROSITE" id="PS51387"/>
    </source>
</evidence>
<evidence type="ECO:0000256" key="2">
    <source>
        <dbReference type="ARBA" id="ARBA00005466"/>
    </source>
</evidence>
<dbReference type="Pfam" id="PF08031">
    <property type="entry name" value="BBE"/>
    <property type="match status" value="1"/>
</dbReference>
<dbReference type="EMBL" id="LT934113">
    <property type="protein sequence ID" value="VAH26856.1"/>
    <property type="molecule type" value="Genomic_DNA"/>
</dbReference>
<evidence type="ECO:0000256" key="4">
    <source>
        <dbReference type="ARBA" id="ARBA00022729"/>
    </source>
</evidence>
<comment type="similarity">
    <text evidence="2">Belongs to the oxygen-dependent FAD-linked oxidoreductase family.</text>
</comment>
<dbReference type="Gene3D" id="3.40.462.20">
    <property type="match status" value="1"/>
</dbReference>
<dbReference type="InterPro" id="IPR036318">
    <property type="entry name" value="FAD-bd_PCMH-like_sf"/>
</dbReference>
<dbReference type="Pfam" id="PF01565">
    <property type="entry name" value="FAD_binding_4"/>
    <property type="match status" value="1"/>
</dbReference>
<protein>
    <recommendedName>
        <fullName evidence="8">FAD-binding PCMH-type domain-containing protein</fullName>
    </recommendedName>
</protein>
<comment type="cofactor">
    <cofactor evidence="1">
        <name>FAD</name>
        <dbReference type="ChEBI" id="CHEBI:57692"/>
    </cofactor>
</comment>
<organism evidence="9 10">
    <name type="scientific">Triticum turgidum subsp. durum</name>
    <name type="common">Durum wheat</name>
    <name type="synonym">Triticum durum</name>
    <dbReference type="NCBI Taxonomy" id="4567"/>
    <lineage>
        <taxon>Eukaryota</taxon>
        <taxon>Viridiplantae</taxon>
        <taxon>Streptophyta</taxon>
        <taxon>Embryophyta</taxon>
        <taxon>Tracheophyta</taxon>
        <taxon>Spermatophyta</taxon>
        <taxon>Magnoliopsida</taxon>
        <taxon>Liliopsida</taxon>
        <taxon>Poales</taxon>
        <taxon>Poaceae</taxon>
        <taxon>BOP clade</taxon>
        <taxon>Pooideae</taxon>
        <taxon>Triticodae</taxon>
        <taxon>Triticeae</taxon>
        <taxon>Triticinae</taxon>
        <taxon>Triticum</taxon>
    </lineage>
</organism>
<name>A0A9R1R3F4_TRITD</name>
<accession>A0A9R1R3F4</accession>
<evidence type="ECO:0000256" key="7">
    <source>
        <dbReference type="SAM" id="SignalP"/>
    </source>
</evidence>
<dbReference type="InterPro" id="IPR016169">
    <property type="entry name" value="FAD-bd_PCMH_sub2"/>
</dbReference>
<reference evidence="9 10" key="1">
    <citation type="submission" date="2017-09" db="EMBL/GenBank/DDBJ databases">
        <authorList>
            <consortium name="International Durum Wheat Genome Sequencing Consortium (IDWGSC)"/>
            <person name="Milanesi L."/>
        </authorList>
    </citation>
    <scope>NUCLEOTIDE SEQUENCE [LARGE SCALE GENOMIC DNA]</scope>
    <source>
        <strain evidence="10">cv. Svevo</strain>
    </source>
</reference>
<evidence type="ECO:0000256" key="5">
    <source>
        <dbReference type="ARBA" id="ARBA00022827"/>
    </source>
</evidence>
<dbReference type="PROSITE" id="PS51387">
    <property type="entry name" value="FAD_PCMH"/>
    <property type="match status" value="1"/>
</dbReference>